<protein>
    <submittedName>
        <fullName evidence="1">Uncharacterized protein</fullName>
    </submittedName>
</protein>
<evidence type="ECO:0000313" key="1">
    <source>
        <dbReference type="EMBL" id="EDU61490.1"/>
    </source>
</evidence>
<dbReference type="Proteomes" id="UP000004506">
    <property type="component" value="Unassembled WGS sequence"/>
</dbReference>
<organism evidence="1 2">
    <name type="scientific">Providencia stuartii ATCC 25827</name>
    <dbReference type="NCBI Taxonomy" id="471874"/>
    <lineage>
        <taxon>Bacteria</taxon>
        <taxon>Pseudomonadati</taxon>
        <taxon>Pseudomonadota</taxon>
        <taxon>Gammaproteobacteria</taxon>
        <taxon>Enterobacterales</taxon>
        <taxon>Morganellaceae</taxon>
        <taxon>Providencia</taxon>
    </lineage>
</organism>
<proteinExistence type="predicted"/>
<reference evidence="2" key="1">
    <citation type="submission" date="2008-04" db="EMBL/GenBank/DDBJ databases">
        <title>Draft genome sequence of Providencia stuartii (ATCC 25827).</title>
        <authorList>
            <person name="Sudarsanam P."/>
            <person name="Ley R."/>
            <person name="Guruge J."/>
            <person name="Turnbaugh P.J."/>
            <person name="Mahowald M."/>
            <person name="Liep D."/>
            <person name="Gordon J."/>
        </authorList>
    </citation>
    <scope>NUCLEOTIDE SEQUENCE [LARGE SCALE GENOMIC DNA]</scope>
    <source>
        <strain evidence="2">ATCC 25827</strain>
    </source>
</reference>
<dbReference type="EMBL" id="ABJD02000047">
    <property type="protein sequence ID" value="EDU61490.1"/>
    <property type="molecule type" value="Genomic_DNA"/>
</dbReference>
<reference evidence="2" key="2">
    <citation type="submission" date="2008-04" db="EMBL/GenBank/DDBJ databases">
        <title>Draft genome sequence of Providencia stuartii(ATCC 25827).</title>
        <authorList>
            <person name="Sudarsanam P."/>
            <person name="Ley R."/>
            <person name="Guruge J."/>
            <person name="Turnbaugh P.J."/>
            <person name="Mahowald M."/>
            <person name="Liep D."/>
            <person name="Gordon J."/>
        </authorList>
    </citation>
    <scope>NUCLEOTIDE SEQUENCE [LARGE SCALE GENOMIC DNA]</scope>
    <source>
        <strain evidence="2">ATCC 25827</strain>
    </source>
</reference>
<accession>A0AA86YR47</accession>
<gene>
    <name evidence="1" type="ORF">PROSTU_00379</name>
</gene>
<sequence>MMSLPDCCYSFCCSPSLVENGVYYIFILLTLLLERHIHLS</sequence>
<evidence type="ECO:0000313" key="2">
    <source>
        <dbReference type="Proteomes" id="UP000004506"/>
    </source>
</evidence>
<name>A0AA86YR47_PROST</name>
<dbReference type="AlphaFoldDB" id="A0AA86YR47"/>
<reference evidence="1 2" key="3">
    <citation type="submission" date="2008-05" db="EMBL/GenBank/DDBJ databases">
        <authorList>
            <person name="Fulton L."/>
            <person name="Clifton S."/>
            <person name="Fulton B."/>
            <person name="Xu J."/>
            <person name="Minx P."/>
            <person name="Pepin K.H."/>
            <person name="Johnson M."/>
            <person name="Thiruvilangam P."/>
            <person name="Bhonagiri V."/>
            <person name="Nash W.E."/>
            <person name="Mardis E.R."/>
            <person name="Wilson R.K."/>
        </authorList>
    </citation>
    <scope>NUCLEOTIDE SEQUENCE [LARGE SCALE GENOMIC DNA]</scope>
    <source>
        <strain evidence="1 2">ATCC 25827</strain>
    </source>
</reference>
<comment type="caution">
    <text evidence="1">The sequence shown here is derived from an EMBL/GenBank/DDBJ whole genome shotgun (WGS) entry which is preliminary data.</text>
</comment>